<dbReference type="InterPro" id="IPR012910">
    <property type="entry name" value="Plug_dom"/>
</dbReference>
<dbReference type="InterPro" id="IPR037066">
    <property type="entry name" value="Plug_dom_sf"/>
</dbReference>
<comment type="similarity">
    <text evidence="1">Belongs to the TonB-dependent receptor family.</text>
</comment>
<dbReference type="SUPFAM" id="SSF49464">
    <property type="entry name" value="Carboxypeptidase regulatory domain-like"/>
    <property type="match status" value="1"/>
</dbReference>
<comment type="subcellular location">
    <subcellularLocation>
        <location evidence="1">Cell outer membrane</location>
        <topology evidence="1">Multi-pass membrane protein</topology>
    </subcellularLocation>
</comment>
<dbReference type="PROSITE" id="PS52016">
    <property type="entry name" value="TONB_DEPENDENT_REC_3"/>
    <property type="match status" value="1"/>
</dbReference>
<dbReference type="InterPro" id="IPR008969">
    <property type="entry name" value="CarboxyPept-like_regulatory"/>
</dbReference>
<keyword evidence="1" id="KW-0813">Transport</keyword>
<dbReference type="NCBIfam" id="TIGR04056">
    <property type="entry name" value="OMP_RagA_SusC"/>
    <property type="match status" value="1"/>
</dbReference>
<gene>
    <name evidence="3" type="ORF">GO493_11010</name>
</gene>
<dbReference type="InterPro" id="IPR023996">
    <property type="entry name" value="TonB-dep_OMP_SusC/RagA"/>
</dbReference>
<proteinExistence type="inferred from homology"/>
<dbReference type="Gene3D" id="2.170.130.10">
    <property type="entry name" value="TonB-dependent receptor, plug domain"/>
    <property type="match status" value="1"/>
</dbReference>
<dbReference type="Gene3D" id="2.60.40.1120">
    <property type="entry name" value="Carboxypeptidase-like, regulatory domain"/>
    <property type="match status" value="1"/>
</dbReference>
<comment type="caution">
    <text evidence="3">The sequence shown here is derived from an EMBL/GenBank/DDBJ whole genome shotgun (WGS) entry which is preliminary data.</text>
</comment>
<name>A0A7K1U352_9BACT</name>
<feature type="domain" description="TonB-dependent receptor plug" evidence="2">
    <location>
        <begin position="153"/>
        <end position="253"/>
    </location>
</feature>
<dbReference type="AlphaFoldDB" id="A0A7K1U352"/>
<dbReference type="GO" id="GO:0009279">
    <property type="term" value="C:cell outer membrane"/>
    <property type="evidence" value="ECO:0007669"/>
    <property type="project" value="UniProtKB-SubCell"/>
</dbReference>
<accession>A0A7K1U352</accession>
<keyword evidence="1" id="KW-1134">Transmembrane beta strand</keyword>
<organism evidence="3 4">
    <name type="scientific">Chitinophaga tropicalis</name>
    <dbReference type="NCBI Taxonomy" id="2683588"/>
    <lineage>
        <taxon>Bacteria</taxon>
        <taxon>Pseudomonadati</taxon>
        <taxon>Bacteroidota</taxon>
        <taxon>Chitinophagia</taxon>
        <taxon>Chitinophagales</taxon>
        <taxon>Chitinophagaceae</taxon>
        <taxon>Chitinophaga</taxon>
    </lineage>
</organism>
<dbReference type="Proteomes" id="UP000461730">
    <property type="component" value="Unassembled WGS sequence"/>
</dbReference>
<dbReference type="Pfam" id="PF07715">
    <property type="entry name" value="Plug"/>
    <property type="match status" value="1"/>
</dbReference>
<evidence type="ECO:0000313" key="3">
    <source>
        <dbReference type="EMBL" id="MVT08792.1"/>
    </source>
</evidence>
<dbReference type="SUPFAM" id="SSF56935">
    <property type="entry name" value="Porins"/>
    <property type="match status" value="1"/>
</dbReference>
<keyword evidence="1" id="KW-0472">Membrane</keyword>
<evidence type="ECO:0000256" key="1">
    <source>
        <dbReference type="PROSITE-ProRule" id="PRU01360"/>
    </source>
</evidence>
<dbReference type="InterPro" id="IPR039426">
    <property type="entry name" value="TonB-dep_rcpt-like"/>
</dbReference>
<evidence type="ECO:0000259" key="2">
    <source>
        <dbReference type="Pfam" id="PF07715"/>
    </source>
</evidence>
<keyword evidence="1" id="KW-0998">Cell outer membrane</keyword>
<evidence type="ECO:0000313" key="4">
    <source>
        <dbReference type="Proteomes" id="UP000461730"/>
    </source>
</evidence>
<sequence length="1045" mass="115761">MKKTSCNAKHSTNYLLSLKVEGSDYIKSGIASLLLILLPLLQVWGQVNLIKGVVRDNTGKPFPAVSVKVLGRGPVVKTDNVGSFSLMAAAGDRLRFSAPGFYVCERVIHGREVQVQLFPRFLFLPQDKPVADSLFENSERVVEVLHGAQREEQVIQSIGRVKNSQLMTTPAAQLLQALPGRIAGLQVTFSNGMPGLDGAGAGFNIRGSTAQTVLIDGVERGYTSIDPDQIESITVLKDALSTVMFGQRSSNGIIAITTRKGDIGSPRISVTANAGISTPTALPKPLQAWQYATLFNEARQNDAAPGTTVTPLYSAEAIEAYKTGTNPYTYPNVDWYKTVLRKNSSFNRYNVNMQGSGRGFRYFVDVDYLKEGGLLKTADTNVYNTNVQLDRFIVRSNVGVDVTKTTLMQLNLFGRMQRINQPGGGTSAIFSALANTPANAYPVLNPDGSLGGTSQYGQNVSIYGQAVYRGYQYQDGRDMAVDLQLKQLLDFVVPGLYVRVQGSYNNSSTYTTARAKDFAVFQYDPGLHSYTQYGKFSEQSTSGTPNDRYRVTYLEAAAGYERVIGKHQAGILVLADQQSNLVYNTGNLPQNYTDFAARFTYNWDNRYLLEAAGSHAGFNYFAPPERWSDFWAMGLAWNAHNEKLIQALGWISRLKLRGSYGLTGFAKSGYYTYIQTYWTPNTNINNNDAYYFGQGGGIVRSTGENGLANPDLGPEKAYKLNLALDLGLFNSRLLFTGEYFRNRFFDLVGVPGRTSALLGTAFPVRNLQRFNYWGTDLSLTWQDHVKNFNYFFSGNFSLVQSKVIFNDEVPRPYDYQMGTGKQVGLQYGYIATGLFQNYEEINDPNTAVLASTPRSSLRPGDIRYLDRNGDGVIDNDDNGAIGNGKPVIYFGATAGFSYKGFDLSLLVQGSVNRVSYLGSDFFYGFANNGLNNAYKYNMDRWTPETASAATQPRLWIGSNVNNQQTSTFWIRSSDFIRLKSAEIGYSFPPVITRKIGFPSIRFFANGLNLLTWSELFRIRDDVDPEAWGGAYPIMRVVNFGVNAKF</sequence>
<reference evidence="3 4" key="1">
    <citation type="submission" date="2019-12" db="EMBL/GenBank/DDBJ databases">
        <title>Chitinophaga sp. strain ysch24 (GDMCC 1.1355), whole genome shotgun sequence.</title>
        <authorList>
            <person name="Zhang X."/>
        </authorList>
    </citation>
    <scope>NUCLEOTIDE SEQUENCE [LARGE SCALE GENOMIC DNA]</scope>
    <source>
        <strain evidence="4">ysch24</strain>
    </source>
</reference>
<keyword evidence="1" id="KW-0812">Transmembrane</keyword>
<dbReference type="RefSeq" id="WP_157306216.1">
    <property type="nucleotide sequence ID" value="NZ_WRXN01000004.1"/>
</dbReference>
<keyword evidence="4" id="KW-1185">Reference proteome</keyword>
<protein>
    <submittedName>
        <fullName evidence="3">SusC/RagA family TonB-linked outer membrane protein</fullName>
    </submittedName>
</protein>
<dbReference type="EMBL" id="WRXN01000004">
    <property type="protein sequence ID" value="MVT08792.1"/>
    <property type="molecule type" value="Genomic_DNA"/>
</dbReference>